<dbReference type="InterPro" id="IPR036388">
    <property type="entry name" value="WH-like_DNA-bd_sf"/>
</dbReference>
<proteinExistence type="predicted"/>
<dbReference type="InterPro" id="IPR036390">
    <property type="entry name" value="WH_DNA-bd_sf"/>
</dbReference>
<dbReference type="Pfam" id="PF12802">
    <property type="entry name" value="MarR_2"/>
    <property type="match status" value="1"/>
</dbReference>
<name>A0A1I4D0V3_9HYPH</name>
<sequence length="154" mass="17075">MTQFNFAPESQKATIQTAHLLLLQAARLRQKLQAAVTEACDLTLSEKELLGRVQQSGGEVRMSDISSALMFTEGGATKIIGRLEKQGLVTRHRSETDKRVILINITQEGESKLTTALNAMANVAYPLLTKVYSEDECAEMTRLLKKLDEHIDEA</sequence>
<dbReference type="Proteomes" id="UP000199598">
    <property type="component" value="Unassembled WGS sequence"/>
</dbReference>
<organism evidence="2 3">
    <name type="scientific">Pseudovibrio ascidiaceicola</name>
    <dbReference type="NCBI Taxonomy" id="285279"/>
    <lineage>
        <taxon>Bacteria</taxon>
        <taxon>Pseudomonadati</taxon>
        <taxon>Pseudomonadota</taxon>
        <taxon>Alphaproteobacteria</taxon>
        <taxon>Hyphomicrobiales</taxon>
        <taxon>Stappiaceae</taxon>
        <taxon>Pseudovibrio</taxon>
    </lineage>
</organism>
<evidence type="ECO:0000313" key="2">
    <source>
        <dbReference type="EMBL" id="SFK86775.1"/>
    </source>
</evidence>
<dbReference type="PROSITE" id="PS50995">
    <property type="entry name" value="HTH_MARR_2"/>
    <property type="match status" value="1"/>
</dbReference>
<dbReference type="SUPFAM" id="SSF46785">
    <property type="entry name" value="Winged helix' DNA-binding domain"/>
    <property type="match status" value="1"/>
</dbReference>
<dbReference type="PANTHER" id="PTHR33164:SF101">
    <property type="entry name" value="TRANSCRIPTIONAL REPRESSOR MPRA"/>
    <property type="match status" value="1"/>
</dbReference>
<dbReference type="Gene3D" id="1.10.10.10">
    <property type="entry name" value="Winged helix-like DNA-binding domain superfamily/Winged helix DNA-binding domain"/>
    <property type="match status" value="1"/>
</dbReference>
<evidence type="ECO:0000313" key="3">
    <source>
        <dbReference type="Proteomes" id="UP000199598"/>
    </source>
</evidence>
<dbReference type="InterPro" id="IPR039422">
    <property type="entry name" value="MarR/SlyA-like"/>
</dbReference>
<dbReference type="GO" id="GO:0003677">
    <property type="term" value="F:DNA binding"/>
    <property type="evidence" value="ECO:0007669"/>
    <property type="project" value="UniProtKB-KW"/>
</dbReference>
<reference evidence="2 3" key="1">
    <citation type="submission" date="2016-10" db="EMBL/GenBank/DDBJ databases">
        <authorList>
            <person name="Varghese N."/>
            <person name="Submissions S."/>
        </authorList>
    </citation>
    <scope>NUCLEOTIDE SEQUENCE [LARGE SCALE GENOMIC DNA]</scope>
    <source>
        <strain evidence="2 3">DSM 16392</strain>
    </source>
</reference>
<gene>
    <name evidence="2" type="ORF">SAMN04488518_110152</name>
</gene>
<dbReference type="SMART" id="SM00347">
    <property type="entry name" value="HTH_MARR"/>
    <property type="match status" value="1"/>
</dbReference>
<protein>
    <submittedName>
        <fullName evidence="2">DNA-binding transcriptional regulator, MarR family</fullName>
    </submittedName>
</protein>
<keyword evidence="3" id="KW-1185">Reference proteome</keyword>
<dbReference type="PANTHER" id="PTHR33164">
    <property type="entry name" value="TRANSCRIPTIONAL REGULATOR, MARR FAMILY"/>
    <property type="match status" value="1"/>
</dbReference>
<feature type="domain" description="HTH marR-type" evidence="1">
    <location>
        <begin position="14"/>
        <end position="149"/>
    </location>
</feature>
<evidence type="ECO:0000259" key="1">
    <source>
        <dbReference type="PROSITE" id="PS50995"/>
    </source>
</evidence>
<keyword evidence="2" id="KW-0238">DNA-binding</keyword>
<dbReference type="EMBL" id="FOSK01000010">
    <property type="protein sequence ID" value="SFK86775.1"/>
    <property type="molecule type" value="Genomic_DNA"/>
</dbReference>
<comment type="caution">
    <text evidence="2">The sequence shown here is derived from an EMBL/GenBank/DDBJ whole genome shotgun (WGS) entry which is preliminary data.</text>
</comment>
<dbReference type="RefSeq" id="WP_093521784.1">
    <property type="nucleotide sequence ID" value="NZ_FOSK01000010.1"/>
</dbReference>
<dbReference type="PRINTS" id="PR00598">
    <property type="entry name" value="HTHMARR"/>
</dbReference>
<dbReference type="InterPro" id="IPR000835">
    <property type="entry name" value="HTH_MarR-typ"/>
</dbReference>
<accession>A0A1I4D0V3</accession>